<reference evidence="1 2" key="1">
    <citation type="submission" date="2015-01" db="EMBL/GenBank/DDBJ databases">
        <title>Desulfovibrio sp. JC271 draft genome sequence.</title>
        <authorList>
            <person name="Shivani Y."/>
            <person name="Subhash Y."/>
            <person name="Sasikala C."/>
            <person name="Ramana C.V."/>
        </authorList>
    </citation>
    <scope>NUCLEOTIDE SEQUENCE [LARGE SCALE GENOMIC DNA]</scope>
    <source>
        <strain evidence="1 2">JC271</strain>
    </source>
</reference>
<proteinExistence type="predicted"/>
<comment type="caution">
    <text evidence="1">The sequence shown here is derived from an EMBL/GenBank/DDBJ whole genome shotgun (WGS) entry which is preliminary data.</text>
</comment>
<dbReference type="EMBL" id="JXMS01000020">
    <property type="protein sequence ID" value="OBQ46637.1"/>
    <property type="molecule type" value="Genomic_DNA"/>
</dbReference>
<keyword evidence="2" id="KW-1185">Reference proteome</keyword>
<gene>
    <name evidence="1" type="ORF">SP90_11610</name>
</gene>
<organism evidence="1 2">
    <name type="scientific">Halodesulfovibrio spirochaetisodalis</name>
    <dbReference type="NCBI Taxonomy" id="1560234"/>
    <lineage>
        <taxon>Bacteria</taxon>
        <taxon>Pseudomonadati</taxon>
        <taxon>Thermodesulfobacteriota</taxon>
        <taxon>Desulfovibrionia</taxon>
        <taxon>Desulfovibrionales</taxon>
        <taxon>Desulfovibrionaceae</taxon>
        <taxon>Halodesulfovibrio</taxon>
    </lineage>
</organism>
<evidence type="ECO:0000313" key="1">
    <source>
        <dbReference type="EMBL" id="OBQ46637.1"/>
    </source>
</evidence>
<name>A0A1B7XBD1_9BACT</name>
<dbReference type="RefSeq" id="WP_066856254.1">
    <property type="nucleotide sequence ID" value="NZ_JXMS01000020.1"/>
</dbReference>
<sequence>MHGLGAQTGAGAGQAGFMVGQAGFMVGQGGTGTGSVTTLTSGRADGHGLMHGEGQTLRITIFFIGGQGGGVTHGLHADIIVPILI</sequence>
<protein>
    <submittedName>
        <fullName evidence="1">Uncharacterized protein</fullName>
    </submittedName>
</protein>
<dbReference type="PATRIC" id="fig|1560234.3.peg.1409"/>
<dbReference type="Proteomes" id="UP000091979">
    <property type="component" value="Unassembled WGS sequence"/>
</dbReference>
<accession>A0A1B7XBD1</accession>
<dbReference type="AlphaFoldDB" id="A0A1B7XBD1"/>
<evidence type="ECO:0000313" key="2">
    <source>
        <dbReference type="Proteomes" id="UP000091979"/>
    </source>
</evidence>